<feature type="transmembrane region" description="Helical" evidence="5">
    <location>
        <begin position="94"/>
        <end position="113"/>
    </location>
</feature>
<dbReference type="Proteomes" id="UP000277671">
    <property type="component" value="Unassembled WGS sequence"/>
</dbReference>
<dbReference type="Gene3D" id="1.20.1720.10">
    <property type="entry name" value="Multidrug resistance protein D"/>
    <property type="match status" value="1"/>
</dbReference>
<accession>A0A495JTB6</accession>
<dbReference type="Gene3D" id="1.20.1250.20">
    <property type="entry name" value="MFS general substrate transporter like domains"/>
    <property type="match status" value="1"/>
</dbReference>
<dbReference type="SUPFAM" id="SSF103473">
    <property type="entry name" value="MFS general substrate transporter"/>
    <property type="match status" value="1"/>
</dbReference>
<dbReference type="InterPro" id="IPR036259">
    <property type="entry name" value="MFS_trans_sf"/>
</dbReference>
<feature type="transmembrane region" description="Helical" evidence="5">
    <location>
        <begin position="29"/>
        <end position="50"/>
    </location>
</feature>
<gene>
    <name evidence="7" type="ORF">BDK92_5713</name>
</gene>
<dbReference type="EMBL" id="RBKT01000001">
    <property type="protein sequence ID" value="RKR91319.1"/>
    <property type="molecule type" value="Genomic_DNA"/>
</dbReference>
<dbReference type="AlphaFoldDB" id="A0A495JTB6"/>
<organism evidence="7 8">
    <name type="scientific">Micromonospora pisi</name>
    <dbReference type="NCBI Taxonomy" id="589240"/>
    <lineage>
        <taxon>Bacteria</taxon>
        <taxon>Bacillati</taxon>
        <taxon>Actinomycetota</taxon>
        <taxon>Actinomycetes</taxon>
        <taxon>Micromonosporales</taxon>
        <taxon>Micromonosporaceae</taxon>
        <taxon>Micromonospora</taxon>
    </lineage>
</organism>
<comment type="subcellular location">
    <subcellularLocation>
        <location evidence="1">Cell membrane</location>
        <topology evidence="1">Multi-pass membrane protein</topology>
    </subcellularLocation>
</comment>
<evidence type="ECO:0000313" key="7">
    <source>
        <dbReference type="EMBL" id="RKR91319.1"/>
    </source>
</evidence>
<dbReference type="CDD" id="cd17321">
    <property type="entry name" value="MFS_MMR_MDR_like"/>
    <property type="match status" value="1"/>
</dbReference>
<feature type="transmembrane region" description="Helical" evidence="5">
    <location>
        <begin position="119"/>
        <end position="140"/>
    </location>
</feature>
<proteinExistence type="predicted"/>
<feature type="transmembrane region" description="Helical" evidence="5">
    <location>
        <begin position="152"/>
        <end position="175"/>
    </location>
</feature>
<evidence type="ECO:0000256" key="2">
    <source>
        <dbReference type="ARBA" id="ARBA00022692"/>
    </source>
</evidence>
<reference evidence="7 8" key="1">
    <citation type="submission" date="2018-10" db="EMBL/GenBank/DDBJ databases">
        <title>Sequencing the genomes of 1000 actinobacteria strains.</title>
        <authorList>
            <person name="Klenk H.-P."/>
        </authorList>
    </citation>
    <scope>NUCLEOTIDE SEQUENCE [LARGE SCALE GENOMIC DNA]</scope>
    <source>
        <strain evidence="7 8">DSM 45175</strain>
    </source>
</reference>
<dbReference type="PROSITE" id="PS50850">
    <property type="entry name" value="MFS"/>
    <property type="match status" value="1"/>
</dbReference>
<evidence type="ECO:0000256" key="3">
    <source>
        <dbReference type="ARBA" id="ARBA00022989"/>
    </source>
</evidence>
<feature type="transmembrane region" description="Helical" evidence="5">
    <location>
        <begin position="456"/>
        <end position="479"/>
    </location>
</feature>
<feature type="transmembrane region" description="Helical" evidence="5">
    <location>
        <begin position="187"/>
        <end position="206"/>
    </location>
</feature>
<name>A0A495JTB6_9ACTN</name>
<feature type="transmembrane region" description="Helical" evidence="5">
    <location>
        <begin position="353"/>
        <end position="373"/>
    </location>
</feature>
<dbReference type="GO" id="GO:0022857">
    <property type="term" value="F:transmembrane transporter activity"/>
    <property type="evidence" value="ECO:0007669"/>
    <property type="project" value="InterPro"/>
</dbReference>
<sequence length="491" mass="51708">MPNNVRARQAVPTSVPAELSAHPERWRMLPVILIAIFMGLFDFSAVNIAAPPLQHELHTTESALELIVAGYAFTYASGMVTGGRLGDLFGYRRLFLVGMVAFTIASLLCGVAQSPMQLVGARLLQGATAAIMVPQVLALITAAFPPAERTRALGWFGMTMGIGSVAGQVLGGVLINANLFGWGWRNIFLVNVPVGLLALTFALRTLPRTPLAARRLDPVGALGIPVGLALLLVPLVLGRTQGWPTWTWISMAASVPTLTAVIAWERKLGDRGEEPVLDVTLFRTRPFVIGLLTNVAFLGFWGSYFFVLTLVVQSGLGLTALAAGMAFMPMGVVFGVTSILARPLVARYGARMITLGAAISALALLATIVVVRVEGNTIGIWALIPEMVMLGLGTGLAFPALVGSVLAEVPRRAAGAAAGSLSTAQQFASAAGVAVIGSVFFATFGSHQGHPEISNALTTVTVIHLVLMLVVTGLSILLVRRPNKRMLAPNP</sequence>
<dbReference type="PRINTS" id="PR01036">
    <property type="entry name" value="TCRTETB"/>
</dbReference>
<dbReference type="Pfam" id="PF07690">
    <property type="entry name" value="MFS_1"/>
    <property type="match status" value="1"/>
</dbReference>
<keyword evidence="3 5" id="KW-1133">Transmembrane helix</keyword>
<dbReference type="PANTHER" id="PTHR42718:SF39">
    <property type="entry name" value="ACTINORHODIN TRANSPORTER-RELATED"/>
    <property type="match status" value="1"/>
</dbReference>
<dbReference type="InterPro" id="IPR011701">
    <property type="entry name" value="MFS"/>
</dbReference>
<evidence type="ECO:0000259" key="6">
    <source>
        <dbReference type="PROSITE" id="PS50850"/>
    </source>
</evidence>
<dbReference type="GO" id="GO:0005886">
    <property type="term" value="C:plasma membrane"/>
    <property type="evidence" value="ECO:0007669"/>
    <property type="project" value="UniProtKB-SubCell"/>
</dbReference>
<evidence type="ECO:0000256" key="1">
    <source>
        <dbReference type="ARBA" id="ARBA00004651"/>
    </source>
</evidence>
<evidence type="ECO:0000256" key="4">
    <source>
        <dbReference type="ARBA" id="ARBA00023136"/>
    </source>
</evidence>
<feature type="transmembrane region" description="Helical" evidence="5">
    <location>
        <begin position="287"/>
        <end position="312"/>
    </location>
</feature>
<feature type="transmembrane region" description="Helical" evidence="5">
    <location>
        <begin position="379"/>
        <end position="406"/>
    </location>
</feature>
<feature type="transmembrane region" description="Helical" evidence="5">
    <location>
        <begin position="62"/>
        <end position="82"/>
    </location>
</feature>
<keyword evidence="8" id="KW-1185">Reference proteome</keyword>
<keyword evidence="2 5" id="KW-0812">Transmembrane</keyword>
<protein>
    <submittedName>
        <fullName evidence="7">EmrB/QacA subfamily drug resistance transporter</fullName>
    </submittedName>
</protein>
<evidence type="ECO:0000313" key="8">
    <source>
        <dbReference type="Proteomes" id="UP000277671"/>
    </source>
</evidence>
<dbReference type="PANTHER" id="PTHR42718">
    <property type="entry name" value="MAJOR FACILITATOR SUPERFAMILY MULTIDRUG TRANSPORTER MFSC"/>
    <property type="match status" value="1"/>
</dbReference>
<feature type="transmembrane region" description="Helical" evidence="5">
    <location>
        <begin position="427"/>
        <end position="444"/>
    </location>
</feature>
<comment type="caution">
    <text evidence="7">The sequence shown here is derived from an EMBL/GenBank/DDBJ whole genome shotgun (WGS) entry which is preliminary data.</text>
</comment>
<evidence type="ECO:0000256" key="5">
    <source>
        <dbReference type="SAM" id="Phobius"/>
    </source>
</evidence>
<keyword evidence="4 5" id="KW-0472">Membrane</keyword>
<feature type="transmembrane region" description="Helical" evidence="5">
    <location>
        <begin position="243"/>
        <end position="264"/>
    </location>
</feature>
<feature type="domain" description="Major facilitator superfamily (MFS) profile" evidence="6">
    <location>
        <begin position="28"/>
        <end position="485"/>
    </location>
</feature>
<feature type="transmembrane region" description="Helical" evidence="5">
    <location>
        <begin position="218"/>
        <end position="237"/>
    </location>
</feature>
<dbReference type="InterPro" id="IPR020846">
    <property type="entry name" value="MFS_dom"/>
</dbReference>
<feature type="transmembrane region" description="Helical" evidence="5">
    <location>
        <begin position="318"/>
        <end position="341"/>
    </location>
</feature>